<dbReference type="HAMAP" id="MF_01820">
    <property type="entry name" value="GTPase_RsgA"/>
    <property type="match status" value="1"/>
</dbReference>
<dbReference type="PROSITE" id="PS50936">
    <property type="entry name" value="ENGC_GTPASE"/>
    <property type="match status" value="1"/>
</dbReference>
<feature type="domain" description="EngC GTPase" evidence="11">
    <location>
        <begin position="72"/>
        <end position="221"/>
    </location>
</feature>
<feature type="binding site" evidence="10">
    <location>
        <begin position="166"/>
        <end position="174"/>
    </location>
    <ligand>
        <name>GTP</name>
        <dbReference type="ChEBI" id="CHEBI:37565"/>
    </ligand>
</feature>
<keyword evidence="3 10" id="KW-0479">Metal-binding</keyword>
<protein>
    <recommendedName>
        <fullName evidence="10">Small ribosomal subunit biogenesis GTPase RsgA</fullName>
        <ecNumber evidence="10">3.6.1.-</ecNumber>
    </recommendedName>
</protein>
<comment type="subcellular location">
    <subcellularLocation>
        <location evidence="10">Cytoplasm</location>
    </subcellularLocation>
</comment>
<evidence type="ECO:0000259" key="11">
    <source>
        <dbReference type="PROSITE" id="PS50936"/>
    </source>
</evidence>
<keyword evidence="7 10" id="KW-0862">Zinc</keyword>
<evidence type="ECO:0000259" key="12">
    <source>
        <dbReference type="PROSITE" id="PS51721"/>
    </source>
</evidence>
<evidence type="ECO:0000256" key="6">
    <source>
        <dbReference type="ARBA" id="ARBA00022801"/>
    </source>
</evidence>
<dbReference type="InterPro" id="IPR012340">
    <property type="entry name" value="NA-bd_OB-fold"/>
</dbReference>
<comment type="subunit">
    <text evidence="10">Monomer. Associates with 30S ribosomal subunit, binds 16S rRNA.</text>
</comment>
<keyword evidence="1 10" id="KW-0963">Cytoplasm</keyword>
<dbReference type="CDD" id="cd04466">
    <property type="entry name" value="S1_YloQ_GTPase"/>
    <property type="match status" value="1"/>
</dbReference>
<organism evidence="13 14">
    <name type="scientific">Bacillus songklensis</name>
    <dbReference type="NCBI Taxonomy" id="1069116"/>
    <lineage>
        <taxon>Bacteria</taxon>
        <taxon>Bacillati</taxon>
        <taxon>Bacillota</taxon>
        <taxon>Bacilli</taxon>
        <taxon>Bacillales</taxon>
        <taxon>Bacillaceae</taxon>
        <taxon>Bacillus</taxon>
    </lineage>
</organism>
<dbReference type="InterPro" id="IPR027417">
    <property type="entry name" value="P-loop_NTPase"/>
</dbReference>
<dbReference type="RefSeq" id="WP_377912263.1">
    <property type="nucleotide sequence ID" value="NZ_JBHRZT010000020.1"/>
</dbReference>
<feature type="binding site" evidence="10">
    <location>
        <begin position="112"/>
        <end position="115"/>
    </location>
    <ligand>
        <name>GTP</name>
        <dbReference type="ChEBI" id="CHEBI:37565"/>
    </ligand>
</feature>
<evidence type="ECO:0000256" key="1">
    <source>
        <dbReference type="ARBA" id="ARBA00022490"/>
    </source>
</evidence>
<evidence type="ECO:0000256" key="5">
    <source>
        <dbReference type="ARBA" id="ARBA00022741"/>
    </source>
</evidence>
<dbReference type="Pfam" id="PF16745">
    <property type="entry name" value="RsgA_N"/>
    <property type="match status" value="1"/>
</dbReference>
<evidence type="ECO:0000256" key="3">
    <source>
        <dbReference type="ARBA" id="ARBA00022723"/>
    </source>
</evidence>
<keyword evidence="4 10" id="KW-0699">rRNA-binding</keyword>
<sequence length="293" mass="32783">MLKGRIIKALSGFYYVLSDGKITQCRGRGVFRKQKVSPLVGDYVTFQAENELEGYILDIEERKNELIRPPIANVDQAVLVFSAIEPEFSPLLLDRFLVLVEANGIKPLICISKIDLVSDEKRPGIEKYAQDYRNIGYDVLLTSTITEDGISDLLPYLNECVTVVAGQSGVGKSSLLNALKPELELKTNDISASLGRGKHTTRHVELISVGTGLVADTPGFSSLEFINIELEDLSTCFPEMDRLSENCKFRGCLHLSEPKCAVKSALEEGDIPPYRYEHYTSFIEEIKQRKPRY</sequence>
<feature type="binding site" evidence="10">
    <location>
        <position position="247"/>
    </location>
    <ligand>
        <name>Zn(2+)</name>
        <dbReference type="ChEBI" id="CHEBI:29105"/>
    </ligand>
</feature>
<keyword evidence="8 10" id="KW-0694">RNA-binding</keyword>
<gene>
    <name evidence="10 13" type="primary">rsgA</name>
    <name evidence="13" type="ORF">ACFOU2_03600</name>
</gene>
<dbReference type="SUPFAM" id="SSF50249">
    <property type="entry name" value="Nucleic acid-binding proteins"/>
    <property type="match status" value="1"/>
</dbReference>
<keyword evidence="2 10" id="KW-0690">Ribosome biogenesis</keyword>
<dbReference type="SUPFAM" id="SSF52540">
    <property type="entry name" value="P-loop containing nucleoside triphosphate hydrolases"/>
    <property type="match status" value="1"/>
</dbReference>
<evidence type="ECO:0000256" key="7">
    <source>
        <dbReference type="ARBA" id="ARBA00022833"/>
    </source>
</evidence>
<dbReference type="Proteomes" id="UP001595752">
    <property type="component" value="Unassembled WGS sequence"/>
</dbReference>
<dbReference type="Gene3D" id="3.40.50.300">
    <property type="entry name" value="P-loop containing nucleotide triphosphate hydrolases"/>
    <property type="match status" value="1"/>
</dbReference>
<dbReference type="EMBL" id="JBHRZT010000020">
    <property type="protein sequence ID" value="MFC3882621.1"/>
    <property type="molecule type" value="Genomic_DNA"/>
</dbReference>
<keyword evidence="9 10" id="KW-0342">GTP-binding</keyword>
<evidence type="ECO:0000313" key="13">
    <source>
        <dbReference type="EMBL" id="MFC3882621.1"/>
    </source>
</evidence>
<feature type="binding site" evidence="10">
    <location>
        <position position="252"/>
    </location>
    <ligand>
        <name>Zn(2+)</name>
        <dbReference type="ChEBI" id="CHEBI:29105"/>
    </ligand>
</feature>
<dbReference type="Gene3D" id="1.10.40.50">
    <property type="entry name" value="Probable gtpase engc, domain 3"/>
    <property type="match status" value="1"/>
</dbReference>
<dbReference type="PROSITE" id="PS51721">
    <property type="entry name" value="G_CP"/>
    <property type="match status" value="1"/>
</dbReference>
<feature type="domain" description="CP-type G" evidence="12">
    <location>
        <begin position="63"/>
        <end position="223"/>
    </location>
</feature>
<keyword evidence="5 10" id="KW-0547">Nucleotide-binding</keyword>
<keyword evidence="6 10" id="KW-0378">Hydrolase</keyword>
<evidence type="ECO:0000256" key="2">
    <source>
        <dbReference type="ARBA" id="ARBA00022517"/>
    </source>
</evidence>
<accession>A0ABV8B097</accession>
<keyword evidence="14" id="KW-1185">Reference proteome</keyword>
<comment type="similarity">
    <text evidence="10">Belongs to the TRAFAC class YlqF/YawG GTPase family. RsgA subfamily.</text>
</comment>
<reference evidence="14" key="1">
    <citation type="journal article" date="2019" name="Int. J. Syst. Evol. Microbiol.">
        <title>The Global Catalogue of Microorganisms (GCM) 10K type strain sequencing project: providing services to taxonomists for standard genome sequencing and annotation.</title>
        <authorList>
            <consortium name="The Broad Institute Genomics Platform"/>
            <consortium name="The Broad Institute Genome Sequencing Center for Infectious Disease"/>
            <person name="Wu L."/>
            <person name="Ma J."/>
        </authorList>
    </citation>
    <scope>NUCLEOTIDE SEQUENCE [LARGE SCALE GENOMIC DNA]</scope>
    <source>
        <strain evidence="14">CCUG 61889</strain>
    </source>
</reference>
<feature type="binding site" evidence="10">
    <location>
        <position position="260"/>
    </location>
    <ligand>
        <name>Zn(2+)</name>
        <dbReference type="ChEBI" id="CHEBI:29105"/>
    </ligand>
</feature>
<evidence type="ECO:0000313" key="14">
    <source>
        <dbReference type="Proteomes" id="UP001595752"/>
    </source>
</evidence>
<evidence type="ECO:0000256" key="9">
    <source>
        <dbReference type="ARBA" id="ARBA00023134"/>
    </source>
</evidence>
<evidence type="ECO:0000256" key="10">
    <source>
        <dbReference type="HAMAP-Rule" id="MF_01820"/>
    </source>
</evidence>
<dbReference type="InterPro" id="IPR030378">
    <property type="entry name" value="G_CP_dom"/>
</dbReference>
<evidence type="ECO:0000256" key="8">
    <source>
        <dbReference type="ARBA" id="ARBA00022884"/>
    </source>
</evidence>
<dbReference type="Pfam" id="PF03193">
    <property type="entry name" value="RsgA_GTPase"/>
    <property type="match status" value="1"/>
</dbReference>
<evidence type="ECO:0000256" key="4">
    <source>
        <dbReference type="ARBA" id="ARBA00022730"/>
    </source>
</evidence>
<feature type="binding site" evidence="10">
    <location>
        <position position="254"/>
    </location>
    <ligand>
        <name>Zn(2+)</name>
        <dbReference type="ChEBI" id="CHEBI:29105"/>
    </ligand>
</feature>
<dbReference type="InterPro" id="IPR031944">
    <property type="entry name" value="RsgA_N"/>
</dbReference>
<comment type="caution">
    <text evidence="13">The sequence shown here is derived from an EMBL/GenBank/DDBJ whole genome shotgun (WGS) entry which is preliminary data.</text>
</comment>
<comment type="cofactor">
    <cofactor evidence="10">
        <name>Zn(2+)</name>
        <dbReference type="ChEBI" id="CHEBI:29105"/>
    </cofactor>
    <text evidence="10">Binds 1 zinc ion per subunit.</text>
</comment>
<proteinExistence type="inferred from homology"/>
<dbReference type="CDD" id="cd01854">
    <property type="entry name" value="YjeQ_EngC"/>
    <property type="match status" value="1"/>
</dbReference>
<comment type="function">
    <text evidence="10">One of several proteins that assist in the late maturation steps of the functional core of the 30S ribosomal subunit. Helps release RbfA from mature subunits. May play a role in the assembly of ribosomal proteins into the subunit. Circularly permuted GTPase that catalyzes slow GTP hydrolysis, GTPase activity is stimulated by the 30S ribosomal subunit.</text>
</comment>
<dbReference type="PANTHER" id="PTHR32120">
    <property type="entry name" value="SMALL RIBOSOMAL SUBUNIT BIOGENESIS GTPASE RSGA"/>
    <property type="match status" value="1"/>
</dbReference>
<dbReference type="NCBIfam" id="TIGR00157">
    <property type="entry name" value="ribosome small subunit-dependent GTPase A"/>
    <property type="match status" value="1"/>
</dbReference>
<dbReference type="PANTHER" id="PTHR32120:SF11">
    <property type="entry name" value="SMALL RIBOSOMAL SUBUNIT BIOGENESIS GTPASE RSGA 1, MITOCHONDRIAL-RELATED"/>
    <property type="match status" value="1"/>
</dbReference>
<dbReference type="InterPro" id="IPR004881">
    <property type="entry name" value="Ribosome_biogen_GTPase_RsgA"/>
</dbReference>
<dbReference type="Gene3D" id="2.40.50.140">
    <property type="entry name" value="Nucleic acid-binding proteins"/>
    <property type="match status" value="1"/>
</dbReference>
<dbReference type="EC" id="3.6.1.-" evidence="10"/>
<name>A0ABV8B097_9BACI</name>
<dbReference type="InterPro" id="IPR010914">
    <property type="entry name" value="RsgA_GTPase_dom"/>
</dbReference>